<dbReference type="Gene3D" id="2.130.10.10">
    <property type="entry name" value="YVTN repeat-like/Quinoprotein amine dehydrogenase"/>
    <property type="match status" value="1"/>
</dbReference>
<dbReference type="InterPro" id="IPR015943">
    <property type="entry name" value="WD40/YVTN_repeat-like_dom_sf"/>
</dbReference>
<dbReference type="InterPro" id="IPR036322">
    <property type="entry name" value="WD40_repeat_dom_sf"/>
</dbReference>
<gene>
    <name evidence="4" type="ORF">KIW84_074178</name>
</gene>
<evidence type="ECO:0000313" key="5">
    <source>
        <dbReference type="Proteomes" id="UP001058974"/>
    </source>
</evidence>
<dbReference type="PANTHER" id="PTHR28441">
    <property type="entry name" value="PROTEIN FAM91A1"/>
    <property type="match status" value="1"/>
</dbReference>
<dbReference type="Proteomes" id="UP001058974">
    <property type="component" value="Chromosome 7"/>
</dbReference>
<evidence type="ECO:0000313" key="4">
    <source>
        <dbReference type="EMBL" id="KAI5388383.1"/>
    </source>
</evidence>
<organism evidence="4 5">
    <name type="scientific">Pisum sativum</name>
    <name type="common">Garden pea</name>
    <name type="synonym">Lathyrus oleraceus</name>
    <dbReference type="NCBI Taxonomy" id="3888"/>
    <lineage>
        <taxon>Eukaryota</taxon>
        <taxon>Viridiplantae</taxon>
        <taxon>Streptophyta</taxon>
        <taxon>Embryophyta</taxon>
        <taxon>Tracheophyta</taxon>
        <taxon>Spermatophyta</taxon>
        <taxon>Magnoliopsida</taxon>
        <taxon>eudicotyledons</taxon>
        <taxon>Gunneridae</taxon>
        <taxon>Pentapetalae</taxon>
        <taxon>rosids</taxon>
        <taxon>fabids</taxon>
        <taxon>Fabales</taxon>
        <taxon>Fabaceae</taxon>
        <taxon>Papilionoideae</taxon>
        <taxon>50 kb inversion clade</taxon>
        <taxon>NPAAA clade</taxon>
        <taxon>Hologalegina</taxon>
        <taxon>IRL clade</taxon>
        <taxon>Fabeae</taxon>
        <taxon>Lathyrus</taxon>
    </lineage>
</organism>
<feature type="domain" description="FAM91 C-terminal" evidence="3">
    <location>
        <begin position="299"/>
        <end position="384"/>
    </location>
</feature>
<dbReference type="SUPFAM" id="SSF50978">
    <property type="entry name" value="WD40 repeat-like"/>
    <property type="match status" value="1"/>
</dbReference>
<comment type="caution">
    <text evidence="4">The sequence shown here is derived from an EMBL/GenBank/DDBJ whole genome shotgun (WGS) entry which is preliminary data.</text>
</comment>
<accession>A0A9D4VS20</accession>
<feature type="compositionally biased region" description="Polar residues" evidence="2">
    <location>
        <begin position="454"/>
        <end position="484"/>
    </location>
</feature>
<comment type="similarity">
    <text evidence="1">Belongs to the FAM91 family.</text>
</comment>
<evidence type="ECO:0000256" key="2">
    <source>
        <dbReference type="SAM" id="MobiDB-lite"/>
    </source>
</evidence>
<dbReference type="PANTHER" id="PTHR28441:SF2">
    <property type="entry name" value="PROTEIN FAM91A1"/>
    <property type="match status" value="1"/>
</dbReference>
<feature type="region of interest" description="Disordered" evidence="2">
    <location>
        <begin position="446"/>
        <end position="484"/>
    </location>
</feature>
<name>A0A9D4VS20_PEA</name>
<protein>
    <recommendedName>
        <fullName evidence="3">FAM91 C-terminal domain-containing protein</fullName>
    </recommendedName>
</protein>
<dbReference type="InterPro" id="IPR039199">
    <property type="entry name" value="FAM91"/>
</dbReference>
<keyword evidence="5" id="KW-1185">Reference proteome</keyword>
<evidence type="ECO:0000259" key="3">
    <source>
        <dbReference type="Pfam" id="PF14648"/>
    </source>
</evidence>
<evidence type="ECO:0000256" key="1">
    <source>
        <dbReference type="ARBA" id="ARBA00010319"/>
    </source>
</evidence>
<dbReference type="AlphaFoldDB" id="A0A9D4VS20"/>
<dbReference type="Pfam" id="PF14648">
    <property type="entry name" value="FAM91_C"/>
    <property type="match status" value="1"/>
</dbReference>
<dbReference type="Gramene" id="Psat07G0417800-T1">
    <property type="protein sequence ID" value="KAI5388383.1"/>
    <property type="gene ID" value="KIW84_074178"/>
</dbReference>
<sequence length="484" mass="52160">MSVTAVGTVEGGRTPTKIKPDMKKAIVNLACHPRLPVLYVAYAEGLIRAYNIHTYVVHYTLQLNNTIKLIGAGAFAFHPTLEWIFVGDRKGTLLAWDVSIERPNGNLHVWETRVIVNPNRPATQANLFEPAAIESIDVPRILSQQGGEAFYPLPRVKALEFHPKLNLAALVFVNVTSADTSKDKASYSKDGRKQLFTVLQIFVVSNENASVVELATTLRAHLSQLQAAASFVCRLGWETKVIDPSSILQDTNVPGSSRSTVSDGDVSLASHGFDNIHIDNDIQGIALGSSNHGPRSAYMRVAFIVDANITSYLMMGSVSPGRKSRTVTLHEADKLGHASISDLCKDLSTPEGAKFEGELQKFANHAFSLRGVLECLQSGGVASDAKVEEGHDKMNMATPSNGEPSSLTAEISLSEKLGDSEVTEEAEINNDDLLSLDLEKSAEASVSYDVVPSDGTSSITLDGNDILDSSNMKPSTIQSVIETA</sequence>
<reference evidence="4 5" key="1">
    <citation type="journal article" date="2022" name="Nat. Genet.">
        <title>Improved pea reference genome and pan-genome highlight genomic features and evolutionary characteristics.</title>
        <authorList>
            <person name="Yang T."/>
            <person name="Liu R."/>
            <person name="Luo Y."/>
            <person name="Hu S."/>
            <person name="Wang D."/>
            <person name="Wang C."/>
            <person name="Pandey M.K."/>
            <person name="Ge S."/>
            <person name="Xu Q."/>
            <person name="Li N."/>
            <person name="Li G."/>
            <person name="Huang Y."/>
            <person name="Saxena R.K."/>
            <person name="Ji Y."/>
            <person name="Li M."/>
            <person name="Yan X."/>
            <person name="He Y."/>
            <person name="Liu Y."/>
            <person name="Wang X."/>
            <person name="Xiang C."/>
            <person name="Varshney R.K."/>
            <person name="Ding H."/>
            <person name="Gao S."/>
            <person name="Zong X."/>
        </authorList>
    </citation>
    <scope>NUCLEOTIDE SEQUENCE [LARGE SCALE GENOMIC DNA]</scope>
    <source>
        <strain evidence="4 5">cv. Zhongwan 6</strain>
    </source>
</reference>
<dbReference type="InterPro" id="IPR028097">
    <property type="entry name" value="FAM91_C_dom"/>
</dbReference>
<dbReference type="EMBL" id="JAMSHJ010000007">
    <property type="protein sequence ID" value="KAI5388383.1"/>
    <property type="molecule type" value="Genomic_DNA"/>
</dbReference>
<proteinExistence type="inferred from homology"/>